<reference evidence="2 3" key="1">
    <citation type="submission" date="2023-07" db="EMBL/GenBank/DDBJ databases">
        <title>Sorghum-associated microbial communities from plants grown in Nebraska, USA.</title>
        <authorList>
            <person name="Schachtman D."/>
        </authorList>
    </citation>
    <scope>NUCLEOTIDE SEQUENCE [LARGE SCALE GENOMIC DNA]</scope>
    <source>
        <strain evidence="2 3">CC258</strain>
    </source>
</reference>
<feature type="transmembrane region" description="Helical" evidence="1">
    <location>
        <begin position="6"/>
        <end position="22"/>
    </location>
</feature>
<keyword evidence="1" id="KW-1133">Transmembrane helix</keyword>
<feature type="transmembrane region" description="Helical" evidence="1">
    <location>
        <begin position="34"/>
        <end position="53"/>
    </location>
</feature>
<dbReference type="RefSeq" id="WP_310499604.1">
    <property type="nucleotide sequence ID" value="NZ_JAVDSB010000005.1"/>
</dbReference>
<dbReference type="Proteomes" id="UP001267290">
    <property type="component" value="Unassembled WGS sequence"/>
</dbReference>
<accession>A0ABU1NX31</accession>
<evidence type="ECO:0000313" key="2">
    <source>
        <dbReference type="EMBL" id="MDR6552044.1"/>
    </source>
</evidence>
<protein>
    <submittedName>
        <fullName evidence="2">Uncharacterized protein</fullName>
    </submittedName>
</protein>
<dbReference type="EMBL" id="JAVDSB010000005">
    <property type="protein sequence ID" value="MDR6552044.1"/>
    <property type="molecule type" value="Genomic_DNA"/>
</dbReference>
<evidence type="ECO:0000256" key="1">
    <source>
        <dbReference type="SAM" id="Phobius"/>
    </source>
</evidence>
<comment type="caution">
    <text evidence="2">The sequence shown here is derived from an EMBL/GenBank/DDBJ whole genome shotgun (WGS) entry which is preliminary data.</text>
</comment>
<keyword evidence="1" id="KW-0472">Membrane</keyword>
<proteinExistence type="predicted"/>
<name>A0ABU1NX31_9BACL</name>
<sequence>MKGIILYIISFFIGSFLVLRLFSPWAKTYWKKEFIIALIQAVVFTVILVSISHHNNNNTNKFPLIINLFAKNTTELNSEPGIIRTGIASDLNKNLIKVGIGADHTKITDYRLKQVVESYLSNAAALTNEHDWKKLLLPYTLIIEDIGDTNNGRILAQKESGKTDLLWSE</sequence>
<keyword evidence="3" id="KW-1185">Reference proteome</keyword>
<gene>
    <name evidence="2" type="ORF">J2736_003246</name>
</gene>
<evidence type="ECO:0000313" key="3">
    <source>
        <dbReference type="Proteomes" id="UP001267290"/>
    </source>
</evidence>
<keyword evidence="1" id="KW-0812">Transmembrane</keyword>
<organism evidence="2 3">
    <name type="scientific">Paenibacillus qinlingensis</name>
    <dbReference type="NCBI Taxonomy" id="1837343"/>
    <lineage>
        <taxon>Bacteria</taxon>
        <taxon>Bacillati</taxon>
        <taxon>Bacillota</taxon>
        <taxon>Bacilli</taxon>
        <taxon>Bacillales</taxon>
        <taxon>Paenibacillaceae</taxon>
        <taxon>Paenibacillus</taxon>
    </lineage>
</organism>